<protein>
    <recommendedName>
        <fullName evidence="3">MarR family transcriptional regulator</fullName>
    </recommendedName>
</protein>
<dbReference type="Proteomes" id="UP000322181">
    <property type="component" value="Unassembled WGS sequence"/>
</dbReference>
<evidence type="ECO:0000313" key="1">
    <source>
        <dbReference type="EMBL" id="KAA8717432.1"/>
    </source>
</evidence>
<gene>
    <name evidence="1" type="ORF">F4V73_06200</name>
</gene>
<dbReference type="EMBL" id="VXKB01000001">
    <property type="protein sequence ID" value="KAA8717432.1"/>
    <property type="molecule type" value="Genomic_DNA"/>
</dbReference>
<dbReference type="RefSeq" id="WP_067361803.1">
    <property type="nucleotide sequence ID" value="NZ_BAAAFS010000001.1"/>
</dbReference>
<accession>A0A5M9RB39</accession>
<sequence>MTEKMYLKLNFIISAFRDRETFTSGDVALAMGWLRTTANAKMCILEEIGTVVRVCSKNKRTILYAVTPGADACLDSYYAMAGNHFFKGFDAKLREVRT</sequence>
<dbReference type="OrthoDB" id="6468711at2"/>
<evidence type="ECO:0008006" key="3">
    <source>
        <dbReference type="Google" id="ProtNLM"/>
    </source>
</evidence>
<name>A0A5M9RB39_9GAMM</name>
<dbReference type="InterPro" id="IPR036390">
    <property type="entry name" value="WH_DNA-bd_sf"/>
</dbReference>
<dbReference type="AlphaFoldDB" id="A0A5M9RB39"/>
<reference evidence="1 2" key="1">
    <citation type="submission" date="2019-09" db="EMBL/GenBank/DDBJ databases">
        <title>Draft genome sequence of various Type strains from the CCUG.</title>
        <authorList>
            <person name="Pineiro-Iglesias B."/>
            <person name="Tunovic T."/>
            <person name="Unosson C."/>
            <person name="Inganas E."/>
            <person name="Ohlen M."/>
            <person name="Cardew S."/>
            <person name="Jensie-Markopoulos S."/>
            <person name="Salva-Serra F."/>
            <person name="Jaen-Luchoro D."/>
            <person name="Karlsson R."/>
            <person name="Svensson-Stadler L."/>
            <person name="Chun J."/>
            <person name="Moore E."/>
        </authorList>
    </citation>
    <scope>NUCLEOTIDE SEQUENCE [LARGE SCALE GENOMIC DNA]</scope>
    <source>
        <strain evidence="1 2">CCUG 53682T</strain>
    </source>
</reference>
<dbReference type="SUPFAM" id="SSF46785">
    <property type="entry name" value="Winged helix' DNA-binding domain"/>
    <property type="match status" value="1"/>
</dbReference>
<organism evidence="1 2">
    <name type="scientific">Morganella psychrotolerans</name>
    <dbReference type="NCBI Taxonomy" id="368603"/>
    <lineage>
        <taxon>Bacteria</taxon>
        <taxon>Pseudomonadati</taxon>
        <taxon>Pseudomonadota</taxon>
        <taxon>Gammaproteobacteria</taxon>
        <taxon>Enterobacterales</taxon>
        <taxon>Morganellaceae</taxon>
        <taxon>Morganella</taxon>
    </lineage>
</organism>
<evidence type="ECO:0000313" key="2">
    <source>
        <dbReference type="Proteomes" id="UP000322181"/>
    </source>
</evidence>
<proteinExistence type="predicted"/>
<comment type="caution">
    <text evidence="1">The sequence shown here is derived from an EMBL/GenBank/DDBJ whole genome shotgun (WGS) entry which is preliminary data.</text>
</comment>